<feature type="region of interest" description="Disordered" evidence="1">
    <location>
        <begin position="965"/>
        <end position="1237"/>
    </location>
</feature>
<dbReference type="Proteomes" id="UP000422736">
    <property type="component" value="Chromosome 1"/>
</dbReference>
<feature type="compositionally biased region" description="Polar residues" evidence="1">
    <location>
        <begin position="914"/>
        <end position="946"/>
    </location>
</feature>
<dbReference type="PANTHER" id="PTHR28093">
    <property type="entry name" value="MORPHOGENESIS-RELATED PROTEIN MSB1"/>
    <property type="match status" value="1"/>
</dbReference>
<evidence type="ECO:0000259" key="2">
    <source>
        <dbReference type="Pfam" id="PF08101"/>
    </source>
</evidence>
<feature type="compositionally biased region" description="Polar residues" evidence="1">
    <location>
        <begin position="1203"/>
        <end position="1237"/>
    </location>
</feature>
<accession>A0ABX6EPW3</accession>
<reference evidence="3 4" key="1">
    <citation type="submission" date="2016-03" db="EMBL/GenBank/DDBJ databases">
        <title>How can Kluyveromyces marxianus grow so fast - potential evolutionary course in Saccharomyces Complex revealed by comparative genomics.</title>
        <authorList>
            <person name="Mo W."/>
            <person name="Lu W."/>
            <person name="Yang X."/>
            <person name="Qi J."/>
            <person name="Lv H."/>
        </authorList>
    </citation>
    <scope>NUCLEOTIDE SEQUENCE [LARGE SCALE GENOMIC DNA]</scope>
    <source>
        <strain evidence="3 4">FIM1</strain>
    </source>
</reference>
<evidence type="ECO:0000313" key="4">
    <source>
        <dbReference type="Proteomes" id="UP000422736"/>
    </source>
</evidence>
<evidence type="ECO:0000256" key="1">
    <source>
        <dbReference type="SAM" id="MobiDB-lite"/>
    </source>
</evidence>
<dbReference type="CDD" id="cd04401">
    <property type="entry name" value="RhoGAP_fMSB1"/>
    <property type="match status" value="1"/>
</dbReference>
<organism evidence="3 4">
    <name type="scientific">Kluyveromyces marxianus</name>
    <name type="common">Yeast</name>
    <name type="synonym">Candida kefyr</name>
    <dbReference type="NCBI Taxonomy" id="4911"/>
    <lineage>
        <taxon>Eukaryota</taxon>
        <taxon>Fungi</taxon>
        <taxon>Dikarya</taxon>
        <taxon>Ascomycota</taxon>
        <taxon>Saccharomycotina</taxon>
        <taxon>Saccharomycetes</taxon>
        <taxon>Saccharomycetales</taxon>
        <taxon>Saccharomycetaceae</taxon>
        <taxon>Kluyveromyces</taxon>
    </lineage>
</organism>
<feature type="region of interest" description="Disordered" evidence="1">
    <location>
        <begin position="1"/>
        <end position="41"/>
    </location>
</feature>
<feature type="compositionally biased region" description="Polar residues" evidence="1">
    <location>
        <begin position="996"/>
        <end position="1009"/>
    </location>
</feature>
<feature type="compositionally biased region" description="Polar residues" evidence="1">
    <location>
        <begin position="1046"/>
        <end position="1062"/>
    </location>
</feature>
<feature type="compositionally biased region" description="Low complexity" evidence="1">
    <location>
        <begin position="1181"/>
        <end position="1190"/>
    </location>
</feature>
<feature type="region of interest" description="Disordered" evidence="1">
    <location>
        <begin position="877"/>
        <end position="950"/>
    </location>
</feature>
<feature type="region of interest" description="Disordered" evidence="1">
    <location>
        <begin position="533"/>
        <end position="777"/>
    </location>
</feature>
<feature type="compositionally biased region" description="Polar residues" evidence="1">
    <location>
        <begin position="738"/>
        <end position="750"/>
    </location>
</feature>
<feature type="compositionally biased region" description="Polar residues" evidence="1">
    <location>
        <begin position="606"/>
        <end position="615"/>
    </location>
</feature>
<feature type="compositionally biased region" description="Polar residues" evidence="1">
    <location>
        <begin position="1115"/>
        <end position="1132"/>
    </location>
</feature>
<dbReference type="InterPro" id="IPR037508">
    <property type="entry name" value="Msb1/Mug8"/>
</dbReference>
<sequence length="1283" mass="143662">MAEVKPLPQAPLRNQDRTDESMSTESNKETKGTVTKNDDDDDDEFEFFHEFKRDKVRSPIHQITNELKIRGIDTEYLFLPFRPEQTNEKLLSFLNALFPLGNGQPVADDKIPKILSKTDVWTLLQALKYIWCRLPKGEIIGWPAYIEFKNKEAEQNYSQKSFLEIMPKCLDSPNHASIVYDFFDLIVTLASNSKKNKMSARKISKMCAIWAFQTSHYVKASTSDASRKADVNGYKEGLKDWVPASEAMFHLLLAFIRSFVPTDSSKVKLPKSLRNILFDNAYPPKTADTFNHDTVLTVPLVTLTTTKFSRKPWQLIERCNELMSFDEPENFVTREDYALLKSLFKKKDNTGGISSKMSKESKRLMKCMSTKHSTFQAGWGKRKNLSVPNSKVIKDSLSISRVDIDDYFIWAWLSTLSYEQTTQKRRLFGRSLILEFEFDGFKKWLILEESDAMLVNKTYETDTMADSSNSVGSDEMKNKFLEQVEKAKVDGENPNSVTENVKNDAAVNAKKPVHQLQEPVPVVEVKSKPLPIPQNIVSQDHKATKASQYTEAAPKSHSEIMSNMVLDSSQPSEPSKEDRSSAVATNQMHMQARENRAVAPREIPQGRSSPVRQRTTPPPHIYQNPEPMPPKPRTPVQSQSVQPENVPTENDANEKPVPIFTSPYSKSNTEKLASNPSFGTYRPQYRDLSPTPTPLSMSQNPSLAESVVRQSSSTYDENSIRELPVETYGKPTRRNPSESHAINQAPSSNAKETEIGSKPAKDNVSSAEPPGDKDMADLTSMVDDMTLEMIIADPGDAVKDLDASVRTTEEKFETLTMFDKYKMQAEEGKPLSERLNTSEVSVVTPLDLPSSTALPPKRVQVGDEIAKSAIGRNAISEKNLPSVPKPVPVDVARNDQVKSPDVYPVESRSHYLDPNSNINDRGSQSASPNRVQNSPNQQYVYGSPNGSAEPVVETRGRVMEHTQAQANFAPTYTNQRSPIPPQEQARRVSPRIYQENIPSVSPTRQQASRSPDRYGYDYPSEGYAYSEPNYGVPVPEAQSYREQRAPNPSQNVNYGSPYATQREQSERPNDGRQRLDPRAHNQRHLSPEGQRYNQHPPTGHVASHSPQPMGYPGQPVSNRTFMSPTPNQNMPPQSGHPYQGHPSNRGALSYDPRRAQAGAVPQSIPQGAPYHGPHHVPPNSMPQGVPQGVPQGMGGAPYGPQRYRNQSPTPHQQIYTSPPPMQQAQFRSPGNRGRQVQHQSPVAPQHAFAPDAPVKNKLHSGNIAKNTNRKKLYADIRNGNFGI</sequence>
<feature type="compositionally biased region" description="Polar residues" evidence="1">
    <location>
        <begin position="559"/>
        <end position="573"/>
    </location>
</feature>
<protein>
    <submittedName>
        <fullName evidence="3">RhoGAP_fMSB1</fullName>
    </submittedName>
</protein>
<feature type="compositionally biased region" description="Polar residues" evidence="1">
    <location>
        <begin position="694"/>
        <end position="717"/>
    </location>
</feature>
<dbReference type="PANTHER" id="PTHR28093:SF1">
    <property type="entry name" value="MORPHOGENESIS-RELATED PROTEIN MSB1"/>
    <property type="match status" value="1"/>
</dbReference>
<feature type="compositionally biased region" description="Pro residues" evidence="1">
    <location>
        <begin position="616"/>
        <end position="633"/>
    </location>
</feature>
<dbReference type="InterPro" id="IPR012965">
    <property type="entry name" value="Msb1/Mug8_dom"/>
</dbReference>
<dbReference type="Pfam" id="PF08101">
    <property type="entry name" value="Msb1-Mug8_dom"/>
    <property type="match status" value="1"/>
</dbReference>
<dbReference type="EMBL" id="CP015054">
    <property type="protein sequence ID" value="QGN13982.1"/>
    <property type="molecule type" value="Genomic_DNA"/>
</dbReference>
<feature type="compositionally biased region" description="Basic and acidic residues" evidence="1">
    <location>
        <begin position="1063"/>
        <end position="1079"/>
    </location>
</feature>
<proteinExistence type="predicted"/>
<feature type="compositionally biased region" description="Basic and acidic residues" evidence="1">
    <location>
        <begin position="751"/>
        <end position="761"/>
    </location>
</feature>
<keyword evidence="4" id="KW-1185">Reference proteome</keyword>
<evidence type="ECO:0000313" key="3">
    <source>
        <dbReference type="EMBL" id="QGN13982.1"/>
    </source>
</evidence>
<feature type="compositionally biased region" description="Polar residues" evidence="1">
    <location>
        <begin position="965"/>
        <end position="977"/>
    </location>
</feature>
<gene>
    <name evidence="3" type="primary">MSB1</name>
    <name evidence="3" type="ORF">FIM1_631</name>
</gene>
<feature type="compositionally biased region" description="Polar residues" evidence="1">
    <location>
        <begin position="635"/>
        <end position="650"/>
    </location>
</feature>
<name>A0ABX6EPW3_KLUMA</name>
<feature type="domain" description="Meiotically up-regulated protein Msb1/Mug8" evidence="2">
    <location>
        <begin position="50"/>
        <end position="449"/>
    </location>
</feature>
<feature type="compositionally biased region" description="Basic and acidic residues" evidence="1">
    <location>
        <begin position="14"/>
        <end position="31"/>
    </location>
</feature>
<feature type="compositionally biased region" description="Polar residues" evidence="1">
    <location>
        <begin position="662"/>
        <end position="678"/>
    </location>
</feature>